<evidence type="ECO:0000256" key="5">
    <source>
        <dbReference type="SAM" id="MobiDB-lite"/>
    </source>
</evidence>
<dbReference type="InterPro" id="IPR050430">
    <property type="entry name" value="Peptidase_S1"/>
</dbReference>
<dbReference type="PROSITE" id="PS50240">
    <property type="entry name" value="TRYPSIN_DOM"/>
    <property type="match status" value="1"/>
</dbReference>
<dbReference type="InterPro" id="IPR009003">
    <property type="entry name" value="Peptidase_S1_PA"/>
</dbReference>
<feature type="signal peptide" evidence="6">
    <location>
        <begin position="1"/>
        <end position="22"/>
    </location>
</feature>
<dbReference type="InterPro" id="IPR001254">
    <property type="entry name" value="Trypsin_dom"/>
</dbReference>
<comment type="caution">
    <text evidence="8">The sequence shown here is derived from an EMBL/GenBank/DDBJ whole genome shotgun (WGS) entry which is preliminary data.</text>
</comment>
<accession>A0A8S1ARY1</accession>
<evidence type="ECO:0000256" key="4">
    <source>
        <dbReference type="ARBA" id="ARBA00023157"/>
    </source>
</evidence>
<dbReference type="PANTHER" id="PTHR24276">
    <property type="entry name" value="POLYSERASE-RELATED"/>
    <property type="match status" value="1"/>
</dbReference>
<reference evidence="8 9" key="1">
    <citation type="submission" date="2020-04" db="EMBL/GenBank/DDBJ databases">
        <authorList>
            <person name="Wallbank WR R."/>
            <person name="Pardo Diaz C."/>
            <person name="Kozak K."/>
            <person name="Martin S."/>
            <person name="Jiggins C."/>
            <person name="Moest M."/>
            <person name="Warren A I."/>
            <person name="Byers J.R.P. K."/>
            <person name="Montejo-Kovacevich G."/>
            <person name="Yen C E."/>
        </authorList>
    </citation>
    <scope>NUCLEOTIDE SEQUENCE [LARGE SCALE GENOMIC DNA]</scope>
</reference>
<evidence type="ECO:0000313" key="8">
    <source>
        <dbReference type="EMBL" id="CAB3249372.1"/>
    </source>
</evidence>
<proteinExistence type="predicted"/>
<keyword evidence="1" id="KW-0645">Protease</keyword>
<dbReference type="EMBL" id="CADEBC010000539">
    <property type="protein sequence ID" value="CAB3249372.1"/>
    <property type="molecule type" value="Genomic_DNA"/>
</dbReference>
<keyword evidence="4" id="KW-1015">Disulfide bond</keyword>
<dbReference type="GO" id="GO:0006508">
    <property type="term" value="P:proteolysis"/>
    <property type="evidence" value="ECO:0007669"/>
    <property type="project" value="UniProtKB-KW"/>
</dbReference>
<keyword evidence="6" id="KW-0732">Signal</keyword>
<dbReference type="AlphaFoldDB" id="A0A8S1ARY1"/>
<evidence type="ECO:0000313" key="9">
    <source>
        <dbReference type="Proteomes" id="UP000494106"/>
    </source>
</evidence>
<dbReference type="Gene3D" id="2.40.10.10">
    <property type="entry name" value="Trypsin-like serine proteases"/>
    <property type="match status" value="2"/>
</dbReference>
<feature type="chain" id="PRO_5035900851" description="Peptidase S1 domain-containing protein" evidence="6">
    <location>
        <begin position="23"/>
        <end position="664"/>
    </location>
</feature>
<evidence type="ECO:0000256" key="1">
    <source>
        <dbReference type="ARBA" id="ARBA00022670"/>
    </source>
</evidence>
<dbReference type="GO" id="GO:0004252">
    <property type="term" value="F:serine-type endopeptidase activity"/>
    <property type="evidence" value="ECO:0007669"/>
    <property type="project" value="InterPro"/>
</dbReference>
<dbReference type="SUPFAM" id="SSF50494">
    <property type="entry name" value="Trypsin-like serine proteases"/>
    <property type="match status" value="1"/>
</dbReference>
<dbReference type="OrthoDB" id="6380398at2759"/>
<dbReference type="SMART" id="SM00020">
    <property type="entry name" value="Tryp_SPc"/>
    <property type="match status" value="1"/>
</dbReference>
<gene>
    <name evidence="8" type="ORF">APLA_LOCUS12066</name>
</gene>
<feature type="region of interest" description="Disordered" evidence="5">
    <location>
        <begin position="503"/>
        <end position="523"/>
    </location>
</feature>
<dbReference type="PANTHER" id="PTHR24276:SF91">
    <property type="entry name" value="AT26814P-RELATED"/>
    <property type="match status" value="1"/>
</dbReference>
<evidence type="ECO:0000256" key="3">
    <source>
        <dbReference type="ARBA" id="ARBA00022825"/>
    </source>
</evidence>
<evidence type="ECO:0000256" key="2">
    <source>
        <dbReference type="ARBA" id="ARBA00022801"/>
    </source>
</evidence>
<keyword evidence="2" id="KW-0378">Hydrolase</keyword>
<sequence>MLSIEFSILYIVLLTTIAEIQSLVEESTADDGIIRVAETIIRHVMNHIFADLNIREVNSQPKLQQFFAIYNYFMSITLTDCDNLRKIVELSRVYNIDNNTQHLIAKVNEVLDKSDKSSESNTNDEYVEKYIEIFIGKLKHLKDKYVSNSVDIIDENEENYLNNNKTINVTRYKKKETKVGEILYDDDTGEYWKPSGRRLFRGFRTRIKHFPFVASIQFFKKFQCAGSIIKSDLVITSASCLQLSWNNRFFRENPPFVSVQIGSDYYEHGGENIGVQEIYFYPTYDPKTLNNNLAIIRLSRRINFHKKSRRVRKIDIDRNPSKWNPNKRFDLVTVIGWGARDRDAGGPAVVNGILLGVISFGSPICGSPDSPTVFTKLGFYGDWIDEILEKEVPYTYKRTTIQLVPRPFTVIEKFTTAKKIMTPMVTTPELTVIDNVDALRILQSHGYDEFSSSSFDSKEPFEKIKRELKEITHQPFNTNKNLEDISTQTVKVTAIIPIIESTKKGETYSEPDETEENESNDAPIETVTESAERITVLGNLEEKQDIKNNVNALVDNLNIDKLLNEMENKATKTVTSEKSNVSKNFFNTINQSSSVNYLSSSNEDEEGLNIPVASFRNSPLKLVPRTRDYDEVSESLLFEVVSKAIEEEIKLQVRERKNLKGYST</sequence>
<evidence type="ECO:0000259" key="7">
    <source>
        <dbReference type="PROSITE" id="PS50240"/>
    </source>
</evidence>
<name>A0A8S1ARY1_ARCPL</name>
<feature type="compositionally biased region" description="Acidic residues" evidence="5">
    <location>
        <begin position="509"/>
        <end position="519"/>
    </location>
</feature>
<feature type="domain" description="Peptidase S1" evidence="7">
    <location>
        <begin position="199"/>
        <end position="389"/>
    </location>
</feature>
<evidence type="ECO:0000256" key="6">
    <source>
        <dbReference type="SAM" id="SignalP"/>
    </source>
</evidence>
<keyword evidence="3" id="KW-0720">Serine protease</keyword>
<dbReference type="Pfam" id="PF00089">
    <property type="entry name" value="Trypsin"/>
    <property type="match status" value="1"/>
</dbReference>
<organism evidence="8 9">
    <name type="scientific">Arctia plantaginis</name>
    <name type="common">Wood tiger moth</name>
    <name type="synonym">Phalaena plantaginis</name>
    <dbReference type="NCBI Taxonomy" id="874455"/>
    <lineage>
        <taxon>Eukaryota</taxon>
        <taxon>Metazoa</taxon>
        <taxon>Ecdysozoa</taxon>
        <taxon>Arthropoda</taxon>
        <taxon>Hexapoda</taxon>
        <taxon>Insecta</taxon>
        <taxon>Pterygota</taxon>
        <taxon>Neoptera</taxon>
        <taxon>Endopterygota</taxon>
        <taxon>Lepidoptera</taxon>
        <taxon>Glossata</taxon>
        <taxon>Ditrysia</taxon>
        <taxon>Noctuoidea</taxon>
        <taxon>Erebidae</taxon>
        <taxon>Arctiinae</taxon>
        <taxon>Arctia</taxon>
    </lineage>
</organism>
<keyword evidence="9" id="KW-1185">Reference proteome</keyword>
<protein>
    <recommendedName>
        <fullName evidence="7">Peptidase S1 domain-containing protein</fullName>
    </recommendedName>
</protein>
<dbReference type="Proteomes" id="UP000494106">
    <property type="component" value="Unassembled WGS sequence"/>
</dbReference>
<dbReference type="InterPro" id="IPR043504">
    <property type="entry name" value="Peptidase_S1_PA_chymotrypsin"/>
</dbReference>